<dbReference type="EMBL" id="JAXBLV010000207">
    <property type="protein sequence ID" value="MDY3562118.1"/>
    <property type="molecule type" value="Genomic_DNA"/>
</dbReference>
<dbReference type="PROSITE" id="PS51186">
    <property type="entry name" value="GNAT"/>
    <property type="match status" value="1"/>
</dbReference>
<evidence type="ECO:0000313" key="4">
    <source>
        <dbReference type="EMBL" id="MDY3562118.1"/>
    </source>
</evidence>
<dbReference type="SUPFAM" id="SSF55729">
    <property type="entry name" value="Acyl-CoA N-acyltransferases (Nat)"/>
    <property type="match status" value="1"/>
</dbReference>
<organism evidence="4 5">
    <name type="scientific">Gemmata algarum</name>
    <dbReference type="NCBI Taxonomy" id="2975278"/>
    <lineage>
        <taxon>Bacteria</taxon>
        <taxon>Pseudomonadati</taxon>
        <taxon>Planctomycetota</taxon>
        <taxon>Planctomycetia</taxon>
        <taxon>Gemmatales</taxon>
        <taxon>Gemmataceae</taxon>
        <taxon>Gemmata</taxon>
    </lineage>
</organism>
<name>A0ABU5F4P8_9BACT</name>
<dbReference type="InterPro" id="IPR016181">
    <property type="entry name" value="Acyl_CoA_acyltransferase"/>
</dbReference>
<feature type="domain" description="N-acetyltransferase" evidence="3">
    <location>
        <begin position="2"/>
        <end position="177"/>
    </location>
</feature>
<comment type="caution">
    <text evidence="4">The sequence shown here is derived from an EMBL/GenBank/DDBJ whole genome shotgun (WGS) entry which is preliminary data.</text>
</comment>
<evidence type="ECO:0000256" key="2">
    <source>
        <dbReference type="ARBA" id="ARBA00023315"/>
    </source>
</evidence>
<evidence type="ECO:0000256" key="1">
    <source>
        <dbReference type="ARBA" id="ARBA00022679"/>
    </source>
</evidence>
<dbReference type="Proteomes" id="UP001272242">
    <property type="component" value="Unassembled WGS sequence"/>
</dbReference>
<dbReference type="InterPro" id="IPR050832">
    <property type="entry name" value="Bact_Acetyltransf"/>
</dbReference>
<protein>
    <submittedName>
        <fullName evidence="4">GNAT family N-acetyltransferase</fullName>
    </submittedName>
</protein>
<evidence type="ECO:0000313" key="5">
    <source>
        <dbReference type="Proteomes" id="UP001272242"/>
    </source>
</evidence>
<reference evidence="5" key="1">
    <citation type="journal article" date="2023" name="Mar. Drugs">
        <title>Gemmata algarum, a Novel Planctomycete Isolated from an Algal Mat, Displays Antimicrobial Activity.</title>
        <authorList>
            <person name="Kumar G."/>
            <person name="Kallscheuer N."/>
            <person name="Kashif M."/>
            <person name="Ahamad S."/>
            <person name="Jagadeeshwari U."/>
            <person name="Pannikurungottu S."/>
            <person name="Haufschild T."/>
            <person name="Kabuu M."/>
            <person name="Sasikala C."/>
            <person name="Jogler C."/>
            <person name="Ramana C."/>
        </authorList>
    </citation>
    <scope>NUCLEOTIDE SEQUENCE [LARGE SCALE GENOMIC DNA]</scope>
    <source>
        <strain evidence="5">JC673</strain>
    </source>
</reference>
<dbReference type="PANTHER" id="PTHR43877">
    <property type="entry name" value="AMINOALKYLPHOSPHONATE N-ACETYLTRANSFERASE-RELATED-RELATED"/>
    <property type="match status" value="1"/>
</dbReference>
<sequence>MPRLRIATLSDVPRLQRLVEQSVRTLSEGYYSPSQVESALRYVFGPDTRLIADETYYVIEDAGELAAAGGWSRRLTLYGGDQAKGADDPLLDPAADPARIRAFFVHPSWARRGLGRRLFERCREAAVAAGFGALELMATLPGVPLYRTLGFTAAGPTVAELPDGELLPMVRMSRPLP</sequence>
<dbReference type="InterPro" id="IPR000182">
    <property type="entry name" value="GNAT_dom"/>
</dbReference>
<dbReference type="Pfam" id="PF00583">
    <property type="entry name" value="Acetyltransf_1"/>
    <property type="match status" value="1"/>
</dbReference>
<proteinExistence type="predicted"/>
<evidence type="ECO:0000259" key="3">
    <source>
        <dbReference type="PROSITE" id="PS51186"/>
    </source>
</evidence>
<keyword evidence="2" id="KW-0012">Acyltransferase</keyword>
<dbReference type="Gene3D" id="3.40.630.30">
    <property type="match status" value="1"/>
</dbReference>
<keyword evidence="5" id="KW-1185">Reference proteome</keyword>
<dbReference type="RefSeq" id="WP_320688451.1">
    <property type="nucleotide sequence ID" value="NZ_JAXBLV010000207.1"/>
</dbReference>
<accession>A0ABU5F4P8</accession>
<keyword evidence="1" id="KW-0808">Transferase</keyword>
<dbReference type="PANTHER" id="PTHR43877:SF1">
    <property type="entry name" value="ACETYLTRANSFERASE"/>
    <property type="match status" value="1"/>
</dbReference>
<dbReference type="CDD" id="cd04301">
    <property type="entry name" value="NAT_SF"/>
    <property type="match status" value="1"/>
</dbReference>
<gene>
    <name evidence="4" type="ORF">R5W23_003564</name>
</gene>